<keyword evidence="4" id="KW-0808">Transferase</keyword>
<proteinExistence type="predicted"/>
<evidence type="ECO:0000259" key="8">
    <source>
        <dbReference type="PROSITE" id="PS50112"/>
    </source>
</evidence>
<dbReference type="InterPro" id="IPR035909">
    <property type="entry name" value="CheB_C"/>
</dbReference>
<feature type="region of interest" description="Disordered" evidence="7">
    <location>
        <begin position="684"/>
        <end position="711"/>
    </location>
</feature>
<evidence type="ECO:0000313" key="11">
    <source>
        <dbReference type="EMBL" id="HIH94822.1"/>
    </source>
</evidence>
<reference evidence="11" key="1">
    <citation type="journal article" date="2020" name="bioRxiv">
        <title>A rank-normalized archaeal taxonomy based on genome phylogeny resolves widespread incomplete and uneven classifications.</title>
        <authorList>
            <person name="Rinke C."/>
            <person name="Chuvochina M."/>
            <person name="Mussig A.J."/>
            <person name="Chaumeil P.-A."/>
            <person name="Waite D.W."/>
            <person name="Whitman W.B."/>
            <person name="Parks D.H."/>
            <person name="Hugenholtz P."/>
        </authorList>
    </citation>
    <scope>NUCLEOTIDE SEQUENCE</scope>
    <source>
        <strain evidence="11">UBA8876</strain>
    </source>
</reference>
<dbReference type="SUPFAM" id="SSF52738">
    <property type="entry name" value="Methylesterase CheB, C-terminal domain"/>
    <property type="match status" value="1"/>
</dbReference>
<dbReference type="PRINTS" id="PR00996">
    <property type="entry name" value="CHERMTFRASE"/>
</dbReference>
<evidence type="ECO:0000256" key="2">
    <source>
        <dbReference type="ARBA" id="ARBA00012534"/>
    </source>
</evidence>
<dbReference type="GO" id="GO:0000156">
    <property type="term" value="F:phosphorelay response regulator activity"/>
    <property type="evidence" value="ECO:0007669"/>
    <property type="project" value="InterPro"/>
</dbReference>
<dbReference type="SUPFAM" id="SSF55785">
    <property type="entry name" value="PYP-like sensor domain (PAS domain)"/>
    <property type="match status" value="2"/>
</dbReference>
<dbReference type="InterPro" id="IPR035965">
    <property type="entry name" value="PAS-like_dom_sf"/>
</dbReference>
<feature type="active site" evidence="6">
    <location>
        <position position="29"/>
    </location>
</feature>
<evidence type="ECO:0000256" key="7">
    <source>
        <dbReference type="SAM" id="MobiDB-lite"/>
    </source>
</evidence>
<evidence type="ECO:0000256" key="4">
    <source>
        <dbReference type="ARBA" id="ARBA00022679"/>
    </source>
</evidence>
<feature type="domain" description="CheR-type methyltransferase" evidence="10">
    <location>
        <begin position="211"/>
        <end position="486"/>
    </location>
</feature>
<gene>
    <name evidence="11" type="ORF">HA338_12645</name>
</gene>
<keyword evidence="6" id="KW-0145">Chemotaxis</keyword>
<dbReference type="SUPFAM" id="SSF47757">
    <property type="entry name" value="Chemotaxis receptor methyltransferase CheR, N-terminal domain"/>
    <property type="match status" value="1"/>
</dbReference>
<dbReference type="InterPro" id="IPR036804">
    <property type="entry name" value="CheR_N_sf"/>
</dbReference>
<keyword evidence="3" id="KW-0489">Methyltransferase</keyword>
<dbReference type="NCBIfam" id="TIGR00229">
    <property type="entry name" value="sensory_box"/>
    <property type="match status" value="1"/>
</dbReference>
<dbReference type="Gene3D" id="3.30.450.20">
    <property type="entry name" value="PAS domain"/>
    <property type="match status" value="2"/>
</dbReference>
<feature type="domain" description="PAS" evidence="8">
    <location>
        <begin position="871"/>
        <end position="941"/>
    </location>
</feature>
<evidence type="ECO:0000256" key="3">
    <source>
        <dbReference type="ARBA" id="ARBA00022603"/>
    </source>
</evidence>
<dbReference type="SMART" id="SM00138">
    <property type="entry name" value="MeTrc"/>
    <property type="match status" value="1"/>
</dbReference>
<dbReference type="InterPro" id="IPR050903">
    <property type="entry name" value="Bact_Chemotaxis_MeTrfase"/>
</dbReference>
<dbReference type="Gene3D" id="1.10.155.10">
    <property type="entry name" value="Chemotaxis receptor methyltransferase CheR, N-terminal domain"/>
    <property type="match status" value="1"/>
</dbReference>
<comment type="catalytic activity">
    <reaction evidence="1">
        <text>L-glutamyl-[protein] + S-adenosyl-L-methionine = [protein]-L-glutamate 5-O-methyl ester + S-adenosyl-L-homocysteine</text>
        <dbReference type="Rhea" id="RHEA:24452"/>
        <dbReference type="Rhea" id="RHEA-COMP:10208"/>
        <dbReference type="Rhea" id="RHEA-COMP:10311"/>
        <dbReference type="ChEBI" id="CHEBI:29973"/>
        <dbReference type="ChEBI" id="CHEBI:57856"/>
        <dbReference type="ChEBI" id="CHEBI:59789"/>
        <dbReference type="ChEBI" id="CHEBI:82795"/>
        <dbReference type="EC" id="2.1.1.80"/>
    </reaction>
</comment>
<keyword evidence="5" id="KW-0949">S-adenosyl-L-methionine</keyword>
<dbReference type="GO" id="GO:0008984">
    <property type="term" value="F:protein-glutamate methylesterase activity"/>
    <property type="evidence" value="ECO:0007669"/>
    <property type="project" value="InterPro"/>
</dbReference>
<evidence type="ECO:0000259" key="10">
    <source>
        <dbReference type="PROSITE" id="PS50123"/>
    </source>
</evidence>
<dbReference type="PANTHER" id="PTHR24422:SF27">
    <property type="entry name" value="PROTEIN-GLUTAMATE O-METHYLTRANSFERASE"/>
    <property type="match status" value="1"/>
</dbReference>
<dbReference type="SMART" id="SM00091">
    <property type="entry name" value="PAS"/>
    <property type="match status" value="2"/>
</dbReference>
<dbReference type="InterPro" id="IPR029063">
    <property type="entry name" value="SAM-dependent_MTases_sf"/>
</dbReference>
<dbReference type="EC" id="2.1.1.80" evidence="2"/>
<comment type="caution">
    <text evidence="11">The sequence shown here is derived from an EMBL/GenBank/DDBJ whole genome shotgun (WGS) entry which is preliminary data.</text>
</comment>
<evidence type="ECO:0000313" key="12">
    <source>
        <dbReference type="Proteomes" id="UP000600774"/>
    </source>
</evidence>
<dbReference type="GO" id="GO:0005737">
    <property type="term" value="C:cytoplasm"/>
    <property type="evidence" value="ECO:0007669"/>
    <property type="project" value="InterPro"/>
</dbReference>
<dbReference type="Pfam" id="PF13426">
    <property type="entry name" value="PAS_9"/>
    <property type="match status" value="1"/>
</dbReference>
<feature type="domain" description="CheB-type methylesterase" evidence="9">
    <location>
        <begin position="7"/>
        <end position="208"/>
    </location>
</feature>
<dbReference type="Pfam" id="PF03705">
    <property type="entry name" value="CheR_N"/>
    <property type="match status" value="1"/>
</dbReference>
<dbReference type="InterPro" id="IPR000673">
    <property type="entry name" value="Sig_transdc_resp-reg_Me-estase"/>
</dbReference>
<name>A0A832SKL6_9EURY</name>
<dbReference type="Gene3D" id="3.40.50.150">
    <property type="entry name" value="Vaccinia Virus protein VP39"/>
    <property type="match status" value="1"/>
</dbReference>
<evidence type="ECO:0000256" key="1">
    <source>
        <dbReference type="ARBA" id="ARBA00001541"/>
    </source>
</evidence>
<dbReference type="Pfam" id="PF01739">
    <property type="entry name" value="CheR"/>
    <property type="match status" value="1"/>
</dbReference>
<feature type="active site" evidence="6">
    <location>
        <position position="150"/>
    </location>
</feature>
<dbReference type="InterPro" id="IPR000014">
    <property type="entry name" value="PAS"/>
</dbReference>
<dbReference type="RefSeq" id="WP_048066508.1">
    <property type="nucleotide sequence ID" value="NZ_DUJU01000142.1"/>
</dbReference>
<dbReference type="InterPro" id="IPR000780">
    <property type="entry name" value="CheR_MeTrfase"/>
</dbReference>
<dbReference type="CDD" id="cd00130">
    <property type="entry name" value="PAS"/>
    <property type="match status" value="2"/>
</dbReference>
<protein>
    <recommendedName>
        <fullName evidence="2">protein-glutamate O-methyltransferase</fullName>
        <ecNumber evidence="2">2.1.1.80</ecNumber>
    </recommendedName>
</protein>
<dbReference type="SUPFAM" id="SSF53335">
    <property type="entry name" value="S-adenosyl-L-methionine-dependent methyltransferases"/>
    <property type="match status" value="1"/>
</dbReference>
<feature type="active site" evidence="6">
    <location>
        <position position="58"/>
    </location>
</feature>
<dbReference type="PROSITE" id="PS50112">
    <property type="entry name" value="PAS"/>
    <property type="match status" value="1"/>
</dbReference>
<accession>A0A832SKL6</accession>
<dbReference type="InterPro" id="IPR022642">
    <property type="entry name" value="CheR_C"/>
</dbReference>
<keyword evidence="6" id="KW-0378">Hydrolase</keyword>
<dbReference type="Pfam" id="PF01339">
    <property type="entry name" value="CheB_methylest"/>
    <property type="match status" value="1"/>
</dbReference>
<dbReference type="PROSITE" id="PS50122">
    <property type="entry name" value="CHEB"/>
    <property type="match status" value="1"/>
</dbReference>
<dbReference type="GO" id="GO:0006935">
    <property type="term" value="P:chemotaxis"/>
    <property type="evidence" value="ECO:0007669"/>
    <property type="project" value="UniProtKB-UniRule"/>
</dbReference>
<dbReference type="GO" id="GO:0032259">
    <property type="term" value="P:methylation"/>
    <property type="evidence" value="ECO:0007669"/>
    <property type="project" value="UniProtKB-KW"/>
</dbReference>
<organism evidence="11 12">
    <name type="scientific">Methanosarcina acetivorans</name>
    <dbReference type="NCBI Taxonomy" id="2214"/>
    <lineage>
        <taxon>Archaea</taxon>
        <taxon>Methanobacteriati</taxon>
        <taxon>Methanobacteriota</taxon>
        <taxon>Stenosarchaea group</taxon>
        <taxon>Methanomicrobia</taxon>
        <taxon>Methanosarcinales</taxon>
        <taxon>Methanosarcinaceae</taxon>
        <taxon>Methanosarcina</taxon>
    </lineage>
</organism>
<dbReference type="Gene3D" id="3.40.50.180">
    <property type="entry name" value="Methylesterase CheB, C-terminal domain"/>
    <property type="match status" value="1"/>
</dbReference>
<dbReference type="AlphaFoldDB" id="A0A832SKL6"/>
<dbReference type="PROSITE" id="PS50123">
    <property type="entry name" value="CHER"/>
    <property type="match status" value="1"/>
</dbReference>
<dbReference type="PANTHER" id="PTHR24422">
    <property type="entry name" value="CHEMOTAXIS PROTEIN METHYLTRANSFERASE"/>
    <property type="match status" value="1"/>
</dbReference>
<dbReference type="EMBL" id="DUJU01000142">
    <property type="protein sequence ID" value="HIH94822.1"/>
    <property type="molecule type" value="Genomic_DNA"/>
</dbReference>
<evidence type="ECO:0000259" key="9">
    <source>
        <dbReference type="PROSITE" id="PS50122"/>
    </source>
</evidence>
<dbReference type="CDD" id="cd16434">
    <property type="entry name" value="CheB-CheR_fusion"/>
    <property type="match status" value="1"/>
</dbReference>
<dbReference type="GO" id="GO:0008983">
    <property type="term" value="F:protein-glutamate O-methyltransferase activity"/>
    <property type="evidence" value="ECO:0007669"/>
    <property type="project" value="UniProtKB-EC"/>
</dbReference>
<dbReference type="Proteomes" id="UP000600774">
    <property type="component" value="Unassembled WGS sequence"/>
</dbReference>
<sequence>MSISEPPAPGEGIHEFTTDEFPIVGIGASAGGLVAFEAFFSAIPDSLGPGIAFVVVQHLDPKHKSILTDLISHYTNMPVYEVTNGMDVEPNCVYVIPPNRDMLYKEGALNLLEPAEPRGHRMPIDLFFRSLAEEKKERAIGIVLSGTGSDGTLGVRAIKAEGGMVMAQSPESSEYDSMPRNVIDTGLVDYILPPQEMPYHLVAYVTQAFEKVSSPVFRAEDAMKKIFNLVFTHTGHDFSHYKRGTISRRVERRMVVHNIGNIEEYVNYLEQNSLEVEALFRDFLINVTSFFRNPDAFDVLKEKIIPNLFIDKLVDESIRIWVPGCSTGEEAYSIGILIQEHMDLLKQPFKVQIFATDIDAHAIEQARIGAYPASISVDVSKERLGRFFTQGPDGSYRVQKVIRDMVIFSDHDLIKDPPFSKLDLVSCRNVLIYMDGELQKRLIPIFHYALNPGKFLFLGTSENVYGFTNLFDTLDRKAKLYKSRKSGEDEQYHAIAKFVPPQLELRETQKPSEEVPIGESKLRELSEQMLLQLYAPASVLVNEKGEILYIHGRTGMYLELAPGGAGMNILKMAREGLRQKLIKVFHKAAVDKKPLFYPGLQVKTNGDFVIVNLTIVPVNASPRKVSGPNLFLVTFEESPESEQNKTEEAVARCAREGTDEGKMGIDMRILTLRRELELKEEDLKASNEELEASNEELKSSNEEMQSINEELQSTNEELETSKEELQSTNEELVTVNAELQNKVTELSQANDDMNNLLAGTGIGTIFVDHQLRIMRFTPEVTRIINLIPTDVGRSIGDIVSNLLGYDSLIEDIREVLNELVPKNIEVQAHDGIWYLMRIRPYRTLENIIRGAVITFTEITELKRAKELLKESEARLDMVVRYSNDAITLQDLEGRILAWNPSAEKMYGWNEAEALNMNIGSMIPENRKEEELNTVKRLGRAEALKPYRTQRLSKDGRIVDIWLTASPLLNNFGEIFAIATIEREIESEKSGNKKS</sequence>
<evidence type="ECO:0000256" key="6">
    <source>
        <dbReference type="PROSITE-ProRule" id="PRU00050"/>
    </source>
</evidence>
<dbReference type="Pfam" id="PF13596">
    <property type="entry name" value="PAS_10"/>
    <property type="match status" value="1"/>
</dbReference>
<dbReference type="InterPro" id="IPR022641">
    <property type="entry name" value="CheR_N"/>
</dbReference>
<evidence type="ECO:0000256" key="5">
    <source>
        <dbReference type="ARBA" id="ARBA00022691"/>
    </source>
</evidence>